<sequence length="247" mass="28216">MNYHEKSIIENFSVLLDDWLNIYQQTRKPEIIAKIVHEIKNPISLIRSTLQLIEVQTPEVKENMHWSSLYEELDYICLLLNDFNTLNYSFNIQKTCVDVSTLLDSVTKYFYSSAYSKNIHLYMTKSKDLPVISGDKTRLKEAFMNLIKNAIEATDENGTVTVDINYLDSFLLITVSDTGSGIREDRIDEIFKPFVTYKENGTGLGLPIVKSIIEQHCGTIEVETKEGEGTSFIISLPINTEQALQVQ</sequence>
<dbReference type="PRINTS" id="PR00344">
    <property type="entry name" value="BCTRLSENSOR"/>
</dbReference>
<dbReference type="GO" id="GO:0000155">
    <property type="term" value="F:phosphorelay sensor kinase activity"/>
    <property type="evidence" value="ECO:0007669"/>
    <property type="project" value="InterPro"/>
</dbReference>
<feature type="domain" description="Histidine kinase" evidence="8">
    <location>
        <begin position="34"/>
        <end position="240"/>
    </location>
</feature>
<name>A0A8J8MAA2_9FIRM</name>
<dbReference type="CDD" id="cd00082">
    <property type="entry name" value="HisKA"/>
    <property type="match status" value="1"/>
</dbReference>
<evidence type="ECO:0000256" key="2">
    <source>
        <dbReference type="ARBA" id="ARBA00004370"/>
    </source>
</evidence>
<dbReference type="KEGG" id="vgu:HYG85_09600"/>
<dbReference type="InterPro" id="IPR036097">
    <property type="entry name" value="HisK_dim/P_sf"/>
</dbReference>
<organism evidence="9 10">
    <name type="scientific">Vallitalea guaymasensis</name>
    <dbReference type="NCBI Taxonomy" id="1185412"/>
    <lineage>
        <taxon>Bacteria</taxon>
        <taxon>Bacillati</taxon>
        <taxon>Bacillota</taxon>
        <taxon>Clostridia</taxon>
        <taxon>Lachnospirales</taxon>
        <taxon>Vallitaleaceae</taxon>
        <taxon>Vallitalea</taxon>
    </lineage>
</organism>
<evidence type="ECO:0000313" key="9">
    <source>
        <dbReference type="EMBL" id="QUH29164.1"/>
    </source>
</evidence>
<evidence type="ECO:0000256" key="1">
    <source>
        <dbReference type="ARBA" id="ARBA00000085"/>
    </source>
</evidence>
<comment type="catalytic activity">
    <reaction evidence="1">
        <text>ATP + protein L-histidine = ADP + protein N-phospho-L-histidine.</text>
        <dbReference type="EC" id="2.7.13.3"/>
    </reaction>
</comment>
<dbReference type="PANTHER" id="PTHR43711:SF28">
    <property type="entry name" value="SENSOR HISTIDINE KINASE YXDK"/>
    <property type="match status" value="1"/>
</dbReference>
<accession>A0A8J8MAA2</accession>
<evidence type="ECO:0000259" key="8">
    <source>
        <dbReference type="PROSITE" id="PS50109"/>
    </source>
</evidence>
<keyword evidence="6 9" id="KW-0418">Kinase</keyword>
<dbReference type="FunFam" id="3.30.565.10:FF:000006">
    <property type="entry name" value="Sensor histidine kinase WalK"/>
    <property type="match status" value="1"/>
</dbReference>
<dbReference type="Gene3D" id="3.30.565.10">
    <property type="entry name" value="Histidine kinase-like ATPase, C-terminal domain"/>
    <property type="match status" value="1"/>
</dbReference>
<dbReference type="SUPFAM" id="SSF55874">
    <property type="entry name" value="ATPase domain of HSP90 chaperone/DNA topoisomerase II/histidine kinase"/>
    <property type="match status" value="1"/>
</dbReference>
<dbReference type="InterPro" id="IPR036890">
    <property type="entry name" value="HATPase_C_sf"/>
</dbReference>
<keyword evidence="10" id="KW-1185">Reference proteome</keyword>
<gene>
    <name evidence="9" type="ORF">HYG85_09600</name>
</gene>
<dbReference type="SUPFAM" id="SSF47384">
    <property type="entry name" value="Homodimeric domain of signal transducing histidine kinase"/>
    <property type="match status" value="1"/>
</dbReference>
<dbReference type="PANTHER" id="PTHR43711">
    <property type="entry name" value="TWO-COMPONENT HISTIDINE KINASE"/>
    <property type="match status" value="1"/>
</dbReference>
<comment type="subcellular location">
    <subcellularLocation>
        <location evidence="2">Membrane</location>
    </subcellularLocation>
</comment>
<evidence type="ECO:0000313" key="10">
    <source>
        <dbReference type="Proteomes" id="UP000677305"/>
    </source>
</evidence>
<dbReference type="InterPro" id="IPR005467">
    <property type="entry name" value="His_kinase_dom"/>
</dbReference>
<evidence type="ECO:0000256" key="6">
    <source>
        <dbReference type="ARBA" id="ARBA00022777"/>
    </source>
</evidence>
<proteinExistence type="predicted"/>
<evidence type="ECO:0000256" key="7">
    <source>
        <dbReference type="ARBA" id="ARBA00023012"/>
    </source>
</evidence>
<dbReference type="Proteomes" id="UP000677305">
    <property type="component" value="Chromosome"/>
</dbReference>
<dbReference type="InterPro" id="IPR003661">
    <property type="entry name" value="HisK_dim/P_dom"/>
</dbReference>
<dbReference type="RefSeq" id="WP_212693291.1">
    <property type="nucleotide sequence ID" value="NZ_CP058561.1"/>
</dbReference>
<dbReference type="CDD" id="cd00075">
    <property type="entry name" value="HATPase"/>
    <property type="match status" value="1"/>
</dbReference>
<dbReference type="PROSITE" id="PS50109">
    <property type="entry name" value="HIS_KIN"/>
    <property type="match status" value="1"/>
</dbReference>
<protein>
    <recommendedName>
        <fullName evidence="3">histidine kinase</fullName>
        <ecNumber evidence="3">2.7.13.3</ecNumber>
    </recommendedName>
</protein>
<dbReference type="Pfam" id="PF02518">
    <property type="entry name" value="HATPase_c"/>
    <property type="match status" value="1"/>
</dbReference>
<keyword evidence="5" id="KW-0808">Transferase</keyword>
<dbReference type="SMART" id="SM00387">
    <property type="entry name" value="HATPase_c"/>
    <property type="match status" value="1"/>
</dbReference>
<dbReference type="AlphaFoldDB" id="A0A8J8MAA2"/>
<dbReference type="EMBL" id="CP058561">
    <property type="protein sequence ID" value="QUH29164.1"/>
    <property type="molecule type" value="Genomic_DNA"/>
</dbReference>
<keyword evidence="4" id="KW-0597">Phosphoprotein</keyword>
<keyword evidence="7" id="KW-0902">Two-component regulatory system</keyword>
<dbReference type="GO" id="GO:0016020">
    <property type="term" value="C:membrane"/>
    <property type="evidence" value="ECO:0007669"/>
    <property type="project" value="UniProtKB-SubCell"/>
</dbReference>
<evidence type="ECO:0000256" key="3">
    <source>
        <dbReference type="ARBA" id="ARBA00012438"/>
    </source>
</evidence>
<reference evidence="9 10" key="1">
    <citation type="submission" date="2020-07" db="EMBL/GenBank/DDBJ databases">
        <title>Vallitalea guaymasensis genome.</title>
        <authorList>
            <person name="Postec A."/>
        </authorList>
    </citation>
    <scope>NUCLEOTIDE SEQUENCE [LARGE SCALE GENOMIC DNA]</scope>
    <source>
        <strain evidence="9 10">Ra1766G1</strain>
    </source>
</reference>
<dbReference type="InterPro" id="IPR050736">
    <property type="entry name" value="Sensor_HK_Regulatory"/>
</dbReference>
<evidence type="ECO:0000256" key="4">
    <source>
        <dbReference type="ARBA" id="ARBA00022553"/>
    </source>
</evidence>
<dbReference type="InterPro" id="IPR003594">
    <property type="entry name" value="HATPase_dom"/>
</dbReference>
<dbReference type="InterPro" id="IPR004358">
    <property type="entry name" value="Sig_transdc_His_kin-like_C"/>
</dbReference>
<dbReference type="EC" id="2.7.13.3" evidence="3"/>
<evidence type="ECO:0000256" key="5">
    <source>
        <dbReference type="ARBA" id="ARBA00022679"/>
    </source>
</evidence>